<gene>
    <name evidence="1" type="ORF">IAB07_05875</name>
</gene>
<organism evidence="1 2">
    <name type="scientific">Candidatus Caccalectryoclostridium excrementigallinarum</name>
    <dbReference type="NCBI Taxonomy" id="2840710"/>
    <lineage>
        <taxon>Bacteria</taxon>
        <taxon>Bacillati</taxon>
        <taxon>Bacillota</taxon>
        <taxon>Clostridia</taxon>
        <taxon>Christensenellales</taxon>
        <taxon>Christensenellaceae</taxon>
        <taxon>Christensenellaceae incertae sedis</taxon>
        <taxon>Candidatus Caccalectryoclostridium</taxon>
    </lineage>
</organism>
<name>A0A9D1SK89_9FIRM</name>
<comment type="caution">
    <text evidence="1">The sequence shown here is derived from an EMBL/GenBank/DDBJ whole genome shotgun (WGS) entry which is preliminary data.</text>
</comment>
<protein>
    <recommendedName>
        <fullName evidence="3">Chorion class high-cysteine HCB protein 13</fullName>
    </recommendedName>
</protein>
<proteinExistence type="predicted"/>
<evidence type="ECO:0008006" key="3">
    <source>
        <dbReference type="Google" id="ProtNLM"/>
    </source>
</evidence>
<dbReference type="EMBL" id="DVNJ01000031">
    <property type="protein sequence ID" value="HIU63276.1"/>
    <property type="molecule type" value="Genomic_DNA"/>
</dbReference>
<sequence length="54" mass="5481">MNNFDFGGCDCLWLILLLMCCGGLGNNCGGSCNCNIIPVLVALSCCGGCGNSCN</sequence>
<dbReference type="AlphaFoldDB" id="A0A9D1SK89"/>
<evidence type="ECO:0000313" key="1">
    <source>
        <dbReference type="EMBL" id="HIU63276.1"/>
    </source>
</evidence>
<reference evidence="1" key="2">
    <citation type="journal article" date="2021" name="PeerJ">
        <title>Extensive microbial diversity within the chicken gut microbiome revealed by metagenomics and culture.</title>
        <authorList>
            <person name="Gilroy R."/>
            <person name="Ravi A."/>
            <person name="Getino M."/>
            <person name="Pursley I."/>
            <person name="Horton D.L."/>
            <person name="Alikhan N.F."/>
            <person name="Baker D."/>
            <person name="Gharbi K."/>
            <person name="Hall N."/>
            <person name="Watson M."/>
            <person name="Adriaenssens E.M."/>
            <person name="Foster-Nyarko E."/>
            <person name="Jarju S."/>
            <person name="Secka A."/>
            <person name="Antonio M."/>
            <person name="Oren A."/>
            <person name="Chaudhuri R.R."/>
            <person name="La Ragione R."/>
            <person name="Hildebrand F."/>
            <person name="Pallen M.J."/>
        </authorList>
    </citation>
    <scope>NUCLEOTIDE SEQUENCE</scope>
    <source>
        <strain evidence="1">9366</strain>
    </source>
</reference>
<reference evidence="1" key="1">
    <citation type="submission" date="2020-10" db="EMBL/GenBank/DDBJ databases">
        <authorList>
            <person name="Gilroy R."/>
        </authorList>
    </citation>
    <scope>NUCLEOTIDE SEQUENCE</scope>
    <source>
        <strain evidence="1">9366</strain>
    </source>
</reference>
<evidence type="ECO:0000313" key="2">
    <source>
        <dbReference type="Proteomes" id="UP000824145"/>
    </source>
</evidence>
<accession>A0A9D1SK89</accession>
<dbReference type="Proteomes" id="UP000824145">
    <property type="component" value="Unassembled WGS sequence"/>
</dbReference>